<keyword evidence="11" id="KW-0539">Nucleus</keyword>
<keyword evidence="6" id="KW-0132">Cell division</keyword>
<dbReference type="InterPro" id="IPR015943">
    <property type="entry name" value="WD40/YVTN_repeat-like_dom_sf"/>
</dbReference>
<keyword evidence="10" id="KW-0458">Lysosome</keyword>
<feature type="compositionally biased region" description="Polar residues" evidence="14">
    <location>
        <begin position="331"/>
        <end position="344"/>
    </location>
</feature>
<dbReference type="GO" id="GO:1904263">
    <property type="term" value="P:positive regulation of TORC1 signaling"/>
    <property type="evidence" value="ECO:0007669"/>
    <property type="project" value="TreeGrafter"/>
</dbReference>
<gene>
    <name evidence="15" type="ORF">ACAOBT_LOCUS26698</name>
</gene>
<keyword evidence="12" id="KW-0131">Cell cycle</keyword>
<organism evidence="15 16">
    <name type="scientific">Acanthoscelides obtectus</name>
    <name type="common">Bean weevil</name>
    <name type="synonym">Bruchus obtectus</name>
    <dbReference type="NCBI Taxonomy" id="200917"/>
    <lineage>
        <taxon>Eukaryota</taxon>
        <taxon>Metazoa</taxon>
        <taxon>Ecdysozoa</taxon>
        <taxon>Arthropoda</taxon>
        <taxon>Hexapoda</taxon>
        <taxon>Insecta</taxon>
        <taxon>Pterygota</taxon>
        <taxon>Neoptera</taxon>
        <taxon>Endopterygota</taxon>
        <taxon>Coleoptera</taxon>
        <taxon>Polyphaga</taxon>
        <taxon>Cucujiformia</taxon>
        <taxon>Chrysomeloidea</taxon>
        <taxon>Chrysomelidae</taxon>
        <taxon>Bruchinae</taxon>
        <taxon>Bruchini</taxon>
        <taxon>Acanthoscelides</taxon>
    </lineage>
</organism>
<evidence type="ECO:0000256" key="9">
    <source>
        <dbReference type="ARBA" id="ARBA00022927"/>
    </source>
</evidence>
<comment type="subcellular location">
    <subcellularLocation>
        <location evidence="2">Lysosome</location>
    </subcellularLocation>
    <subcellularLocation>
        <location evidence="1">Nucleus envelope</location>
    </subcellularLocation>
</comment>
<dbReference type="PROSITE" id="PS50082">
    <property type="entry name" value="WD_REPEATS_2"/>
    <property type="match status" value="1"/>
</dbReference>
<dbReference type="GO" id="GO:0034198">
    <property type="term" value="P:cellular response to amino acid starvation"/>
    <property type="evidence" value="ECO:0007669"/>
    <property type="project" value="TreeGrafter"/>
</dbReference>
<accession>A0A9P0M022</accession>
<feature type="repeat" description="WD" evidence="13">
    <location>
        <begin position="8"/>
        <end position="40"/>
    </location>
</feature>
<dbReference type="AlphaFoldDB" id="A0A9P0M022"/>
<keyword evidence="5 13" id="KW-0853">WD repeat</keyword>
<evidence type="ECO:0000256" key="13">
    <source>
        <dbReference type="PROSITE-ProRule" id="PRU00221"/>
    </source>
</evidence>
<reference evidence="15" key="1">
    <citation type="submission" date="2022-03" db="EMBL/GenBank/DDBJ databases">
        <authorList>
            <person name="Sayadi A."/>
        </authorList>
    </citation>
    <scope>NUCLEOTIDE SEQUENCE</scope>
</reference>
<evidence type="ECO:0000256" key="11">
    <source>
        <dbReference type="ARBA" id="ARBA00023242"/>
    </source>
</evidence>
<dbReference type="OrthoDB" id="364224at2759"/>
<dbReference type="Proteomes" id="UP001152888">
    <property type="component" value="Unassembled WGS sequence"/>
</dbReference>
<dbReference type="GO" id="GO:0015031">
    <property type="term" value="P:protein transport"/>
    <property type="evidence" value="ECO:0007669"/>
    <property type="project" value="UniProtKB-KW"/>
</dbReference>
<dbReference type="PANTHER" id="PTHR11024">
    <property type="entry name" value="NUCLEAR PORE COMPLEX PROTEIN SEC13 / SEH1 FAMILY MEMBER"/>
    <property type="match status" value="1"/>
</dbReference>
<keyword evidence="8" id="KW-0498">Mitosis</keyword>
<feature type="region of interest" description="Disordered" evidence="14">
    <location>
        <begin position="319"/>
        <end position="344"/>
    </location>
</feature>
<evidence type="ECO:0000313" key="16">
    <source>
        <dbReference type="Proteomes" id="UP001152888"/>
    </source>
</evidence>
<dbReference type="InterPro" id="IPR001680">
    <property type="entry name" value="WD40_rpt"/>
</dbReference>
<proteinExistence type="inferred from homology"/>
<evidence type="ECO:0008006" key="17">
    <source>
        <dbReference type="Google" id="ProtNLM"/>
    </source>
</evidence>
<evidence type="ECO:0000256" key="7">
    <source>
        <dbReference type="ARBA" id="ARBA00022737"/>
    </source>
</evidence>
<dbReference type="GO" id="GO:0035859">
    <property type="term" value="C:Seh1-associated complex"/>
    <property type="evidence" value="ECO:0007669"/>
    <property type="project" value="TreeGrafter"/>
</dbReference>
<sequence>MFEAQEVNAEHKDLIHDVAYDFYGRRMATCSSDQFVKVWDQNSEGKWILSSSWKAHSGSVWKVTWAHPEFGQVLATCSFDRTAAIWEEIGNIGPNDRGVRHWVRRANLVDSRTSVTDARFCPRWLGLQLATCSAEGIVRIYEAPDIMNLSQWTLQHEVQCRLPLSCLSWNPTMSKMHPPMLAVGSDDQVAANGGKVFIYEYSENSRRWVKLETIGTITDAVHDIAFSPNLGREYHILAVASKDVRIINLVPVENEETLQTGVTKLDVQTVAQFDDHSSLVWRVCWNLTGTVLSSSGDDGLVRLFKMNYINSWKPVAVLKGDTPQTKDSEQRTTSSSSNNGNVISPLSQTARYIKLGTISQPRDVPWH</sequence>
<evidence type="ECO:0000256" key="14">
    <source>
        <dbReference type="SAM" id="MobiDB-lite"/>
    </source>
</evidence>
<comment type="similarity">
    <text evidence="3">Belongs to the WD repeat SEC13 family.</text>
</comment>
<dbReference type="EMBL" id="CAKOFQ010007489">
    <property type="protein sequence ID" value="CAH2002250.1"/>
    <property type="molecule type" value="Genomic_DNA"/>
</dbReference>
<dbReference type="Pfam" id="PF00400">
    <property type="entry name" value="WD40"/>
    <property type="match status" value="3"/>
</dbReference>
<evidence type="ECO:0000256" key="8">
    <source>
        <dbReference type="ARBA" id="ARBA00022776"/>
    </source>
</evidence>
<dbReference type="PROSITE" id="PS50294">
    <property type="entry name" value="WD_REPEATS_REGION"/>
    <property type="match status" value="1"/>
</dbReference>
<name>A0A9P0M022_ACAOB</name>
<dbReference type="GO" id="GO:0005764">
    <property type="term" value="C:lysosome"/>
    <property type="evidence" value="ECO:0007669"/>
    <property type="project" value="UniProtKB-SubCell"/>
</dbReference>
<evidence type="ECO:0000313" key="15">
    <source>
        <dbReference type="EMBL" id="CAH2002250.1"/>
    </source>
</evidence>
<dbReference type="PANTHER" id="PTHR11024:SF3">
    <property type="entry name" value="NUCLEOPORIN SEH1"/>
    <property type="match status" value="1"/>
</dbReference>
<protein>
    <recommendedName>
        <fullName evidence="17">Nucleoporin SEH1</fullName>
    </recommendedName>
</protein>
<dbReference type="FunFam" id="2.130.10.10:FF:000063">
    <property type="entry name" value="SEH1 like nucleoporin"/>
    <property type="match status" value="1"/>
</dbReference>
<dbReference type="GO" id="GO:0051301">
    <property type="term" value="P:cell division"/>
    <property type="evidence" value="ECO:0007669"/>
    <property type="project" value="UniProtKB-KW"/>
</dbReference>
<keyword evidence="4" id="KW-0813">Transport</keyword>
<dbReference type="GO" id="GO:0005198">
    <property type="term" value="F:structural molecule activity"/>
    <property type="evidence" value="ECO:0007669"/>
    <property type="project" value="InterPro"/>
</dbReference>
<keyword evidence="7" id="KW-0677">Repeat</keyword>
<dbReference type="GO" id="GO:0031080">
    <property type="term" value="C:nuclear pore outer ring"/>
    <property type="evidence" value="ECO:0007669"/>
    <property type="project" value="TreeGrafter"/>
</dbReference>
<dbReference type="Gene3D" id="2.130.10.10">
    <property type="entry name" value="YVTN repeat-like/Quinoprotein amine dehydrogenase"/>
    <property type="match status" value="1"/>
</dbReference>
<evidence type="ECO:0000256" key="5">
    <source>
        <dbReference type="ARBA" id="ARBA00022574"/>
    </source>
</evidence>
<evidence type="ECO:0000256" key="1">
    <source>
        <dbReference type="ARBA" id="ARBA00004259"/>
    </source>
</evidence>
<evidence type="ECO:0000256" key="3">
    <source>
        <dbReference type="ARBA" id="ARBA00010102"/>
    </source>
</evidence>
<evidence type="ECO:0000256" key="6">
    <source>
        <dbReference type="ARBA" id="ARBA00022618"/>
    </source>
</evidence>
<dbReference type="SUPFAM" id="SSF50978">
    <property type="entry name" value="WD40 repeat-like"/>
    <property type="match status" value="1"/>
</dbReference>
<dbReference type="InterPro" id="IPR037363">
    <property type="entry name" value="Sec13/Seh1_fam"/>
</dbReference>
<evidence type="ECO:0000256" key="10">
    <source>
        <dbReference type="ARBA" id="ARBA00023228"/>
    </source>
</evidence>
<evidence type="ECO:0000256" key="2">
    <source>
        <dbReference type="ARBA" id="ARBA00004371"/>
    </source>
</evidence>
<evidence type="ECO:0000256" key="4">
    <source>
        <dbReference type="ARBA" id="ARBA00022448"/>
    </source>
</evidence>
<dbReference type="SMART" id="SM00320">
    <property type="entry name" value="WD40"/>
    <property type="match status" value="6"/>
</dbReference>
<keyword evidence="16" id="KW-1185">Reference proteome</keyword>
<evidence type="ECO:0000256" key="12">
    <source>
        <dbReference type="ARBA" id="ARBA00023306"/>
    </source>
</evidence>
<keyword evidence="9" id="KW-0653">Protein transport</keyword>
<comment type="caution">
    <text evidence="15">The sequence shown here is derived from an EMBL/GenBank/DDBJ whole genome shotgun (WGS) entry which is preliminary data.</text>
</comment>
<dbReference type="InterPro" id="IPR036322">
    <property type="entry name" value="WD40_repeat_dom_sf"/>
</dbReference>